<accession>A0AA35ZDE6</accession>
<dbReference type="AlphaFoldDB" id="A0AA35ZDE6"/>
<gene>
    <name evidence="1" type="ORF">LSALG_LOCUS29696</name>
</gene>
<sequence length="208" mass="23354">MSRKTKKLTKKQFAKIMQLSMSVWFAKSLEFTIWFVLRCLTGWSTLLDKAKLEGLILRKVYTQEGILFPIDHVMTEYSSMTIPKVLVNDLKIFPMIARILDSMFNLVTPSHEFFVHYLVNIGSTTTGSLPPKVSNKGAEGISHVDTSINYTTTIEFHVVTSPTLQPPLSSPPYTSTIVLPTSTLLSQKFSGVLQQPIVALFSSRSIEH</sequence>
<organism evidence="1 2">
    <name type="scientific">Lactuca saligna</name>
    <name type="common">Willowleaf lettuce</name>
    <dbReference type="NCBI Taxonomy" id="75948"/>
    <lineage>
        <taxon>Eukaryota</taxon>
        <taxon>Viridiplantae</taxon>
        <taxon>Streptophyta</taxon>
        <taxon>Embryophyta</taxon>
        <taxon>Tracheophyta</taxon>
        <taxon>Spermatophyta</taxon>
        <taxon>Magnoliopsida</taxon>
        <taxon>eudicotyledons</taxon>
        <taxon>Gunneridae</taxon>
        <taxon>Pentapetalae</taxon>
        <taxon>asterids</taxon>
        <taxon>campanulids</taxon>
        <taxon>Asterales</taxon>
        <taxon>Asteraceae</taxon>
        <taxon>Cichorioideae</taxon>
        <taxon>Cichorieae</taxon>
        <taxon>Lactucinae</taxon>
        <taxon>Lactuca</taxon>
    </lineage>
</organism>
<evidence type="ECO:0000313" key="1">
    <source>
        <dbReference type="EMBL" id="CAI9290505.1"/>
    </source>
</evidence>
<proteinExistence type="predicted"/>
<dbReference type="EMBL" id="OX465082">
    <property type="protein sequence ID" value="CAI9290505.1"/>
    <property type="molecule type" value="Genomic_DNA"/>
</dbReference>
<reference evidence="1" key="1">
    <citation type="submission" date="2023-04" db="EMBL/GenBank/DDBJ databases">
        <authorList>
            <person name="Vijverberg K."/>
            <person name="Xiong W."/>
            <person name="Schranz E."/>
        </authorList>
    </citation>
    <scope>NUCLEOTIDE SEQUENCE</scope>
</reference>
<keyword evidence="2" id="KW-1185">Reference proteome</keyword>
<name>A0AA35ZDE6_LACSI</name>
<evidence type="ECO:0000313" key="2">
    <source>
        <dbReference type="Proteomes" id="UP001177003"/>
    </source>
</evidence>
<dbReference type="Proteomes" id="UP001177003">
    <property type="component" value="Chromosome 6"/>
</dbReference>
<protein>
    <submittedName>
        <fullName evidence="1">Uncharacterized protein</fullName>
    </submittedName>
</protein>